<dbReference type="InterPro" id="IPR005162">
    <property type="entry name" value="Retrotrans_gag_dom"/>
</dbReference>
<proteinExistence type="predicted"/>
<evidence type="ECO:0000259" key="1">
    <source>
        <dbReference type="Pfam" id="PF03732"/>
    </source>
</evidence>
<name>A0AAW2X497_9LAMI</name>
<organism evidence="2">
    <name type="scientific">Sesamum latifolium</name>
    <dbReference type="NCBI Taxonomy" id="2727402"/>
    <lineage>
        <taxon>Eukaryota</taxon>
        <taxon>Viridiplantae</taxon>
        <taxon>Streptophyta</taxon>
        <taxon>Embryophyta</taxon>
        <taxon>Tracheophyta</taxon>
        <taxon>Spermatophyta</taxon>
        <taxon>Magnoliopsida</taxon>
        <taxon>eudicotyledons</taxon>
        <taxon>Gunneridae</taxon>
        <taxon>Pentapetalae</taxon>
        <taxon>asterids</taxon>
        <taxon>lamiids</taxon>
        <taxon>Lamiales</taxon>
        <taxon>Pedaliaceae</taxon>
        <taxon>Sesamum</taxon>
    </lineage>
</organism>
<reference evidence="2" key="2">
    <citation type="journal article" date="2024" name="Plant">
        <title>Genomic evolution and insights into agronomic trait innovations of Sesamum species.</title>
        <authorList>
            <person name="Miao H."/>
            <person name="Wang L."/>
            <person name="Qu L."/>
            <person name="Liu H."/>
            <person name="Sun Y."/>
            <person name="Le M."/>
            <person name="Wang Q."/>
            <person name="Wei S."/>
            <person name="Zheng Y."/>
            <person name="Lin W."/>
            <person name="Duan Y."/>
            <person name="Cao H."/>
            <person name="Xiong S."/>
            <person name="Wang X."/>
            <person name="Wei L."/>
            <person name="Li C."/>
            <person name="Ma Q."/>
            <person name="Ju M."/>
            <person name="Zhao R."/>
            <person name="Li G."/>
            <person name="Mu C."/>
            <person name="Tian Q."/>
            <person name="Mei H."/>
            <person name="Zhang T."/>
            <person name="Gao T."/>
            <person name="Zhang H."/>
        </authorList>
    </citation>
    <scope>NUCLEOTIDE SEQUENCE</scope>
    <source>
        <strain evidence="2">KEN1</strain>
    </source>
</reference>
<reference evidence="2" key="1">
    <citation type="submission" date="2020-06" db="EMBL/GenBank/DDBJ databases">
        <authorList>
            <person name="Li T."/>
            <person name="Hu X."/>
            <person name="Zhang T."/>
            <person name="Song X."/>
            <person name="Zhang H."/>
            <person name="Dai N."/>
            <person name="Sheng W."/>
            <person name="Hou X."/>
            <person name="Wei L."/>
        </authorList>
    </citation>
    <scope>NUCLEOTIDE SEQUENCE</scope>
    <source>
        <strain evidence="2">KEN1</strain>
        <tissue evidence="2">Leaf</tissue>
    </source>
</reference>
<feature type="domain" description="Retrotransposon gag" evidence="1">
    <location>
        <begin position="2"/>
        <end position="84"/>
    </location>
</feature>
<dbReference type="Pfam" id="PF03732">
    <property type="entry name" value="Retrotrans_gag"/>
    <property type="match status" value="1"/>
</dbReference>
<comment type="caution">
    <text evidence="2">The sequence shown here is derived from an EMBL/GenBank/DDBJ whole genome shotgun (WGS) entry which is preliminary data.</text>
</comment>
<gene>
    <name evidence="2" type="ORF">Slati_1443100</name>
</gene>
<dbReference type="AlphaFoldDB" id="A0AAW2X497"/>
<protein>
    <recommendedName>
        <fullName evidence="1">Retrotransposon gag domain-containing protein</fullName>
    </recommendedName>
</protein>
<accession>A0AAW2X497</accession>
<sequence>MQGEAFSWFKWMHTNRQLSSWESFVRALELRFGPSTYDNHQAALFKLRQRGSVSKYQANFERVCNRIVGLPPEAVLNCFLSGLHPHIQWEMAILQPSSLSPAFGLARLLEAKFLDSKKPLSALLLPRPFPIMPPPPPKPPFPHCLTPAKMQADRAQGLCFNCDENFGSGHRCKAKQFLLVLAVEGDSHDLSIDIVIMISKYPSRTR</sequence>
<evidence type="ECO:0000313" key="2">
    <source>
        <dbReference type="EMBL" id="KAL0448867.1"/>
    </source>
</evidence>
<dbReference type="EMBL" id="JACGWN010000005">
    <property type="protein sequence ID" value="KAL0448867.1"/>
    <property type="molecule type" value="Genomic_DNA"/>
</dbReference>